<dbReference type="InterPro" id="IPR018247">
    <property type="entry name" value="EF_Hand_1_Ca_BS"/>
</dbReference>
<keyword evidence="2" id="KW-0732">Signal</keyword>
<dbReference type="GeneID" id="54299500"/>
<dbReference type="SUPFAM" id="SSF47473">
    <property type="entry name" value="EF-hand"/>
    <property type="match status" value="1"/>
</dbReference>
<dbReference type="Gene3D" id="3.30.70.2800">
    <property type="match status" value="1"/>
</dbReference>
<evidence type="ECO:0000256" key="1">
    <source>
        <dbReference type="ARBA" id="ARBA00022837"/>
    </source>
</evidence>
<dbReference type="Proteomes" id="UP000799438">
    <property type="component" value="Unassembled WGS sequence"/>
</dbReference>
<dbReference type="InterPro" id="IPR002048">
    <property type="entry name" value="EF_hand_dom"/>
</dbReference>
<gene>
    <name evidence="4" type="ORF">K452DRAFT_297275</name>
</gene>
<dbReference type="PROSITE" id="PS50222">
    <property type="entry name" value="EF_HAND_2"/>
    <property type="match status" value="1"/>
</dbReference>
<dbReference type="RefSeq" id="XP_033398441.1">
    <property type="nucleotide sequence ID" value="XM_033542003.1"/>
</dbReference>
<name>A0A6A6BEY1_9PEZI</name>
<sequence>MKLSTALVLFATLLPFAAAGPCCNSKNGNCGDGTRGTPCCGYRTCNIFCCDCGGGCRHSISLNKFTLARLQSKHASGAEEAFELAKEADTGELTLRQYTEYMGVAADDPVYVDWFYKHDTNGDGVITVDEIRLQDELEL</sequence>
<evidence type="ECO:0000313" key="5">
    <source>
        <dbReference type="Proteomes" id="UP000799438"/>
    </source>
</evidence>
<feature type="domain" description="EF-hand" evidence="3">
    <location>
        <begin position="106"/>
        <end position="139"/>
    </location>
</feature>
<dbReference type="EMBL" id="ML995483">
    <property type="protein sequence ID" value="KAF2142729.1"/>
    <property type="molecule type" value="Genomic_DNA"/>
</dbReference>
<dbReference type="PROSITE" id="PS00018">
    <property type="entry name" value="EF_HAND_1"/>
    <property type="match status" value="1"/>
</dbReference>
<evidence type="ECO:0000313" key="4">
    <source>
        <dbReference type="EMBL" id="KAF2142729.1"/>
    </source>
</evidence>
<dbReference type="OrthoDB" id="444540at2759"/>
<dbReference type="InterPro" id="IPR011992">
    <property type="entry name" value="EF-hand-dom_pair"/>
</dbReference>
<accession>A0A6A6BEY1</accession>
<keyword evidence="1" id="KW-0106">Calcium</keyword>
<feature type="chain" id="PRO_5025694525" description="EF-hand domain-containing protein" evidence="2">
    <location>
        <begin position="20"/>
        <end position="139"/>
    </location>
</feature>
<proteinExistence type="predicted"/>
<evidence type="ECO:0000259" key="3">
    <source>
        <dbReference type="PROSITE" id="PS50222"/>
    </source>
</evidence>
<feature type="signal peptide" evidence="2">
    <location>
        <begin position="1"/>
        <end position="19"/>
    </location>
</feature>
<dbReference type="GO" id="GO:0005509">
    <property type="term" value="F:calcium ion binding"/>
    <property type="evidence" value="ECO:0007669"/>
    <property type="project" value="InterPro"/>
</dbReference>
<keyword evidence="5" id="KW-1185">Reference proteome</keyword>
<reference evidence="4" key="1">
    <citation type="journal article" date="2020" name="Stud. Mycol.">
        <title>101 Dothideomycetes genomes: a test case for predicting lifestyles and emergence of pathogens.</title>
        <authorList>
            <person name="Haridas S."/>
            <person name="Albert R."/>
            <person name="Binder M."/>
            <person name="Bloem J."/>
            <person name="Labutti K."/>
            <person name="Salamov A."/>
            <person name="Andreopoulos B."/>
            <person name="Baker S."/>
            <person name="Barry K."/>
            <person name="Bills G."/>
            <person name="Bluhm B."/>
            <person name="Cannon C."/>
            <person name="Castanera R."/>
            <person name="Culley D."/>
            <person name="Daum C."/>
            <person name="Ezra D."/>
            <person name="Gonzalez J."/>
            <person name="Henrissat B."/>
            <person name="Kuo A."/>
            <person name="Liang C."/>
            <person name="Lipzen A."/>
            <person name="Lutzoni F."/>
            <person name="Magnuson J."/>
            <person name="Mondo S."/>
            <person name="Nolan M."/>
            <person name="Ohm R."/>
            <person name="Pangilinan J."/>
            <person name="Park H.-J."/>
            <person name="Ramirez L."/>
            <person name="Alfaro M."/>
            <person name="Sun H."/>
            <person name="Tritt A."/>
            <person name="Yoshinaga Y."/>
            <person name="Zwiers L.-H."/>
            <person name="Turgeon B."/>
            <person name="Goodwin S."/>
            <person name="Spatafora J."/>
            <person name="Crous P."/>
            <person name="Grigoriev I."/>
        </authorList>
    </citation>
    <scope>NUCLEOTIDE SEQUENCE</scope>
    <source>
        <strain evidence="4">CBS 121167</strain>
    </source>
</reference>
<evidence type="ECO:0000256" key="2">
    <source>
        <dbReference type="SAM" id="SignalP"/>
    </source>
</evidence>
<dbReference type="AlphaFoldDB" id="A0A6A6BEY1"/>
<protein>
    <recommendedName>
        <fullName evidence="3">EF-hand domain-containing protein</fullName>
    </recommendedName>
</protein>
<organism evidence="4 5">
    <name type="scientific">Aplosporella prunicola CBS 121167</name>
    <dbReference type="NCBI Taxonomy" id="1176127"/>
    <lineage>
        <taxon>Eukaryota</taxon>
        <taxon>Fungi</taxon>
        <taxon>Dikarya</taxon>
        <taxon>Ascomycota</taxon>
        <taxon>Pezizomycotina</taxon>
        <taxon>Dothideomycetes</taxon>
        <taxon>Dothideomycetes incertae sedis</taxon>
        <taxon>Botryosphaeriales</taxon>
        <taxon>Aplosporellaceae</taxon>
        <taxon>Aplosporella</taxon>
    </lineage>
</organism>